<protein>
    <recommendedName>
        <fullName evidence="4">Lipoprotein</fullName>
    </recommendedName>
</protein>
<reference evidence="2 3" key="1">
    <citation type="submission" date="2021-01" db="EMBL/GenBank/DDBJ databases">
        <title>Genomic Encyclopedia of Type Strains, Phase IV (KMG-IV): sequencing the most valuable type-strain genomes for metagenomic binning, comparative biology and taxonomic classification.</title>
        <authorList>
            <person name="Goeker M."/>
        </authorList>
    </citation>
    <scope>NUCLEOTIDE SEQUENCE [LARGE SCALE GENOMIC DNA]</scope>
    <source>
        <strain evidence="2 3">DSM 25879</strain>
    </source>
</reference>
<proteinExistence type="predicted"/>
<evidence type="ECO:0008006" key="4">
    <source>
        <dbReference type="Google" id="ProtNLM"/>
    </source>
</evidence>
<name>A0ABS2P3T8_9BACI</name>
<accession>A0ABS2P3T8</accession>
<sequence length="140" mass="15962">MRMPLFLLTVVVLAGGCGMQEDNNRAGENDSTLTDTEHPGEMPSNEEMLIGARNQVPQAVEKINSEKHFYSKEDAKQLVRKHLKLQDNEGVSVTFEGFKEDFYLFHVSELVHFNNQPEKMSRGWYMVDPTTGEVTLEKNN</sequence>
<comment type="caution">
    <text evidence="2">The sequence shown here is derived from an EMBL/GenBank/DDBJ whole genome shotgun (WGS) entry which is preliminary data.</text>
</comment>
<keyword evidence="3" id="KW-1185">Reference proteome</keyword>
<evidence type="ECO:0000256" key="1">
    <source>
        <dbReference type="SAM" id="MobiDB-lite"/>
    </source>
</evidence>
<gene>
    <name evidence="2" type="ORF">JOC95_003423</name>
</gene>
<dbReference type="EMBL" id="JAFBED010000008">
    <property type="protein sequence ID" value="MBM7621534.1"/>
    <property type="molecule type" value="Genomic_DNA"/>
</dbReference>
<feature type="region of interest" description="Disordered" evidence="1">
    <location>
        <begin position="19"/>
        <end position="44"/>
    </location>
</feature>
<dbReference type="RefSeq" id="WP_204418315.1">
    <property type="nucleotide sequence ID" value="NZ_JAFBED010000008.1"/>
</dbReference>
<evidence type="ECO:0000313" key="2">
    <source>
        <dbReference type="EMBL" id="MBM7621534.1"/>
    </source>
</evidence>
<dbReference type="Proteomes" id="UP000737402">
    <property type="component" value="Unassembled WGS sequence"/>
</dbReference>
<dbReference type="PROSITE" id="PS51257">
    <property type="entry name" value="PROKAR_LIPOPROTEIN"/>
    <property type="match status" value="1"/>
</dbReference>
<organism evidence="2 3">
    <name type="scientific">Sutcliffiella tianshenii</name>
    <dbReference type="NCBI Taxonomy" id="1463404"/>
    <lineage>
        <taxon>Bacteria</taxon>
        <taxon>Bacillati</taxon>
        <taxon>Bacillota</taxon>
        <taxon>Bacilli</taxon>
        <taxon>Bacillales</taxon>
        <taxon>Bacillaceae</taxon>
        <taxon>Sutcliffiella</taxon>
    </lineage>
</organism>
<evidence type="ECO:0000313" key="3">
    <source>
        <dbReference type="Proteomes" id="UP000737402"/>
    </source>
</evidence>